<dbReference type="Gene3D" id="1.10.10.10">
    <property type="entry name" value="Winged helix-like DNA-binding domain superfamily/Winged helix DNA-binding domain"/>
    <property type="match status" value="1"/>
</dbReference>
<dbReference type="RefSeq" id="WP_278016648.1">
    <property type="nucleotide sequence ID" value="NZ_CP121106.1"/>
</dbReference>
<protein>
    <submittedName>
        <fullName evidence="2">PadR family transcriptional regulator</fullName>
    </submittedName>
</protein>
<dbReference type="PANTHER" id="PTHR43252:SF7">
    <property type="entry name" value="TRANSCRIPTIONAL REGULATOR YQJI"/>
    <property type="match status" value="1"/>
</dbReference>
<accession>A0ABY8FSZ4</accession>
<gene>
    <name evidence="2" type="ORF">P7228_02505</name>
</gene>
<dbReference type="InterPro" id="IPR036390">
    <property type="entry name" value="WH_DNA-bd_sf"/>
</dbReference>
<organism evidence="2 3">
    <name type="scientific">Altererythrobacter arenosus</name>
    <dbReference type="NCBI Taxonomy" id="3032592"/>
    <lineage>
        <taxon>Bacteria</taxon>
        <taxon>Pseudomonadati</taxon>
        <taxon>Pseudomonadota</taxon>
        <taxon>Alphaproteobacteria</taxon>
        <taxon>Sphingomonadales</taxon>
        <taxon>Erythrobacteraceae</taxon>
        <taxon>Altererythrobacter</taxon>
    </lineage>
</organism>
<evidence type="ECO:0000313" key="2">
    <source>
        <dbReference type="EMBL" id="WFL77957.1"/>
    </source>
</evidence>
<feature type="domain" description="Transcription regulator PadR N-terminal" evidence="1">
    <location>
        <begin position="65"/>
        <end position="134"/>
    </location>
</feature>
<dbReference type="SUPFAM" id="SSF46785">
    <property type="entry name" value="Winged helix' DNA-binding domain"/>
    <property type="match status" value="1"/>
</dbReference>
<dbReference type="PANTHER" id="PTHR43252">
    <property type="entry name" value="TRANSCRIPTIONAL REGULATOR YQJI"/>
    <property type="match status" value="1"/>
</dbReference>
<reference evidence="2 3" key="1">
    <citation type="submission" date="2023-03" db="EMBL/GenBank/DDBJ databases">
        <title>Altererythrobacter sp. CAU 1644 isolated from sand.</title>
        <authorList>
            <person name="Kim W."/>
        </authorList>
    </citation>
    <scope>NUCLEOTIDE SEQUENCE [LARGE SCALE GENOMIC DNA]</scope>
    <source>
        <strain evidence="2 3">CAU 1644</strain>
    </source>
</reference>
<keyword evidence="3" id="KW-1185">Reference proteome</keyword>
<evidence type="ECO:0000313" key="3">
    <source>
        <dbReference type="Proteomes" id="UP001215827"/>
    </source>
</evidence>
<dbReference type="InterPro" id="IPR005149">
    <property type="entry name" value="Tscrpt_reg_PadR_N"/>
</dbReference>
<dbReference type="EMBL" id="CP121106">
    <property type="protein sequence ID" value="WFL77957.1"/>
    <property type="molecule type" value="Genomic_DNA"/>
</dbReference>
<dbReference type="InterPro" id="IPR036388">
    <property type="entry name" value="WH-like_DNA-bd_sf"/>
</dbReference>
<dbReference type="Proteomes" id="UP001215827">
    <property type="component" value="Chromosome"/>
</dbReference>
<proteinExistence type="predicted"/>
<name>A0ABY8FSZ4_9SPHN</name>
<evidence type="ECO:0000259" key="1">
    <source>
        <dbReference type="Pfam" id="PF03551"/>
    </source>
</evidence>
<dbReference type="Pfam" id="PF03551">
    <property type="entry name" value="PadR"/>
    <property type="match status" value="1"/>
</dbReference>
<sequence length="204" mass="22963">MHWHKYRKFRGKDTLPFIAMMAASKGAWGSGFGSSFDWDSDDRGGRGRRRRRSRMFGQGELRLALLALIHEQPRHGYELIKAIEELTGGEYAPSPGAVYPTLQLLQDEGMIAEAEAEGPRKPFQATVDGIAELEGRADEVEALLERLAEHGERQENVRSHDLFRAMGNLAMVLKHRARAGKLDKGTVEEIVDLVDELARKIERL</sequence>